<name>A0ABS9BR21_9BACT</name>
<gene>
    <name evidence="1" type="ORF">L0U88_20685</name>
</gene>
<protein>
    <submittedName>
        <fullName evidence="1">Transposase</fullName>
    </submittedName>
</protein>
<reference evidence="1 2" key="1">
    <citation type="submission" date="2022-01" db="EMBL/GenBank/DDBJ databases">
        <title>Flavihumibacter sp. nov., isolated from sediment of a river.</title>
        <authorList>
            <person name="Liu H."/>
        </authorList>
    </citation>
    <scope>NUCLEOTIDE SEQUENCE [LARGE SCALE GENOMIC DNA]</scope>
    <source>
        <strain evidence="1 2">RY-1</strain>
    </source>
</reference>
<dbReference type="RefSeq" id="WP_234868769.1">
    <property type="nucleotide sequence ID" value="NZ_JAKEVY010000012.1"/>
</dbReference>
<proteinExistence type="predicted"/>
<organism evidence="1 2">
    <name type="scientific">Flavihumibacter fluminis</name>
    <dbReference type="NCBI Taxonomy" id="2909236"/>
    <lineage>
        <taxon>Bacteria</taxon>
        <taxon>Pseudomonadati</taxon>
        <taxon>Bacteroidota</taxon>
        <taxon>Chitinophagia</taxon>
        <taxon>Chitinophagales</taxon>
        <taxon>Chitinophagaceae</taxon>
        <taxon>Flavihumibacter</taxon>
    </lineage>
</organism>
<comment type="caution">
    <text evidence="1">The sequence shown here is derived from an EMBL/GenBank/DDBJ whole genome shotgun (WGS) entry which is preliminary data.</text>
</comment>
<accession>A0ABS9BR21</accession>
<sequence length="93" mass="10462">MRSNIHQNMFALLEKKHPEQTTKEFCTANGISEATYYYWLKKSKQSIKVAGSSFVPVKFAPSDRLAIATIQMPGGSIISVYDFEVLSFLQPSL</sequence>
<dbReference type="NCBIfam" id="NF047593">
    <property type="entry name" value="IS66_ISAeme5_TnpA"/>
    <property type="match status" value="1"/>
</dbReference>
<evidence type="ECO:0000313" key="2">
    <source>
        <dbReference type="Proteomes" id="UP001200145"/>
    </source>
</evidence>
<dbReference type="EMBL" id="JAKEVY010000012">
    <property type="protein sequence ID" value="MCF1717071.1"/>
    <property type="molecule type" value="Genomic_DNA"/>
</dbReference>
<keyword evidence="2" id="KW-1185">Reference proteome</keyword>
<dbReference type="Proteomes" id="UP001200145">
    <property type="component" value="Unassembled WGS sequence"/>
</dbReference>
<evidence type="ECO:0000313" key="1">
    <source>
        <dbReference type="EMBL" id="MCF1717071.1"/>
    </source>
</evidence>